<dbReference type="Proteomes" id="UP001159042">
    <property type="component" value="Unassembled WGS sequence"/>
</dbReference>
<protein>
    <submittedName>
        <fullName evidence="3">Uncharacterized protein</fullName>
    </submittedName>
</protein>
<sequence length="420" mass="46596">MKLLVILTACAVCLDLTRAKSTSSVNQEVKVKGSSKLNSLTTTSKPDTQFSPLEQQQYRQQSYPQQPPPPHYQLRSQPLRQLQGLNQPIVLRPIQAAGQPQAPQGHLQQQQPQLQQLTYQAQLQAQPQLQHIIQRAFFVPQQQNRPAHMILIAQPAYVPANVVYGSGTQQLLNYFHSNPQARFQLLHGGAPQAQAQPQHQILQPTPAHSIGNYQLVGVPAHYQPNLVAVPAPIPQHVPYTAPNPVVAPVPALRPVPVPVVHQESTHQPSPLQLAQIAHIAAQQYSRINPSQLQHQQVLPSHPVNYQSEPRASQEGVQAAGPVRSIPPIITGFENFSPEQQEKIKAQLSEYFGGPLRPLANTRTPTNSAEEVENQGKSQYAQKYREDESRYSSNEFVPSEQIKGDASTSSSNVFKTHYSRM</sequence>
<name>A0AAV8VYD6_9CUCU</name>
<evidence type="ECO:0000313" key="3">
    <source>
        <dbReference type="EMBL" id="KAJ8919328.1"/>
    </source>
</evidence>
<evidence type="ECO:0000256" key="2">
    <source>
        <dbReference type="SAM" id="SignalP"/>
    </source>
</evidence>
<feature type="region of interest" description="Disordered" evidence="1">
    <location>
        <begin position="24"/>
        <end position="74"/>
    </location>
</feature>
<keyword evidence="4" id="KW-1185">Reference proteome</keyword>
<feature type="compositionally biased region" description="Low complexity" evidence="1">
    <location>
        <begin position="34"/>
        <end position="45"/>
    </location>
</feature>
<gene>
    <name evidence="3" type="ORF">NQ315_003912</name>
</gene>
<accession>A0AAV8VYD6</accession>
<dbReference type="EMBL" id="JANEYG010000019">
    <property type="protein sequence ID" value="KAJ8919328.1"/>
    <property type="molecule type" value="Genomic_DNA"/>
</dbReference>
<evidence type="ECO:0000256" key="1">
    <source>
        <dbReference type="SAM" id="MobiDB-lite"/>
    </source>
</evidence>
<dbReference type="AlphaFoldDB" id="A0AAV8VYD6"/>
<organism evidence="3 4">
    <name type="scientific">Exocentrus adspersus</name>
    <dbReference type="NCBI Taxonomy" id="1586481"/>
    <lineage>
        <taxon>Eukaryota</taxon>
        <taxon>Metazoa</taxon>
        <taxon>Ecdysozoa</taxon>
        <taxon>Arthropoda</taxon>
        <taxon>Hexapoda</taxon>
        <taxon>Insecta</taxon>
        <taxon>Pterygota</taxon>
        <taxon>Neoptera</taxon>
        <taxon>Endopterygota</taxon>
        <taxon>Coleoptera</taxon>
        <taxon>Polyphaga</taxon>
        <taxon>Cucujiformia</taxon>
        <taxon>Chrysomeloidea</taxon>
        <taxon>Cerambycidae</taxon>
        <taxon>Lamiinae</taxon>
        <taxon>Acanthocinini</taxon>
        <taxon>Exocentrus</taxon>
    </lineage>
</organism>
<feature type="compositionally biased region" description="Low complexity" evidence="1">
    <location>
        <begin position="55"/>
        <end position="64"/>
    </location>
</feature>
<keyword evidence="2" id="KW-0732">Signal</keyword>
<feature type="compositionally biased region" description="Polar residues" evidence="1">
    <location>
        <begin position="360"/>
        <end position="380"/>
    </location>
</feature>
<proteinExistence type="predicted"/>
<comment type="caution">
    <text evidence="3">The sequence shown here is derived from an EMBL/GenBank/DDBJ whole genome shotgun (WGS) entry which is preliminary data.</text>
</comment>
<evidence type="ECO:0000313" key="4">
    <source>
        <dbReference type="Proteomes" id="UP001159042"/>
    </source>
</evidence>
<feature type="region of interest" description="Disordered" evidence="1">
    <location>
        <begin position="356"/>
        <end position="420"/>
    </location>
</feature>
<feature type="signal peptide" evidence="2">
    <location>
        <begin position="1"/>
        <end position="19"/>
    </location>
</feature>
<feature type="chain" id="PRO_5043653425" evidence="2">
    <location>
        <begin position="20"/>
        <end position="420"/>
    </location>
</feature>
<reference evidence="3 4" key="1">
    <citation type="journal article" date="2023" name="Insect Mol. Biol.">
        <title>Genome sequencing provides insights into the evolution of gene families encoding plant cell wall-degrading enzymes in longhorned beetles.</title>
        <authorList>
            <person name="Shin N.R."/>
            <person name="Okamura Y."/>
            <person name="Kirsch R."/>
            <person name="Pauchet Y."/>
        </authorList>
    </citation>
    <scope>NUCLEOTIDE SEQUENCE [LARGE SCALE GENOMIC DNA]</scope>
    <source>
        <strain evidence="3">EAD_L_NR</strain>
    </source>
</reference>